<dbReference type="Pfam" id="PF12395">
    <property type="entry name" value="DUF3658"/>
    <property type="match status" value="1"/>
</dbReference>
<protein>
    <recommendedName>
        <fullName evidence="5">DUF1835 domain-containing protein</fullName>
    </recommendedName>
</protein>
<dbReference type="AlphaFoldDB" id="A0A2W1LWZ2"/>
<dbReference type="InterPro" id="IPR022123">
    <property type="entry name" value="DUF3658"/>
</dbReference>
<evidence type="ECO:0008006" key="5">
    <source>
        <dbReference type="Google" id="ProtNLM"/>
    </source>
</evidence>
<accession>A0A2W1LWZ2</accession>
<dbReference type="EMBL" id="QKRB01000043">
    <property type="protein sequence ID" value="PZD96027.1"/>
    <property type="molecule type" value="Genomic_DNA"/>
</dbReference>
<reference evidence="3 4" key="1">
    <citation type="submission" date="2018-06" db="EMBL/GenBank/DDBJ databases">
        <title>Paenibacillus imtechensis sp. nov.</title>
        <authorList>
            <person name="Pinnaka A.K."/>
            <person name="Singh H."/>
            <person name="Kaur M."/>
        </authorList>
    </citation>
    <scope>NUCLEOTIDE SEQUENCE [LARGE SCALE GENOMIC DNA]</scope>
    <source>
        <strain evidence="3 4">SMB1</strain>
    </source>
</reference>
<dbReference type="InterPro" id="IPR014973">
    <property type="entry name" value="DUF1835"/>
</dbReference>
<name>A0A2W1LWZ2_9BACL</name>
<dbReference type="OrthoDB" id="343110at2"/>
<organism evidence="3 4">
    <name type="scientific">Paenibacillus sambharensis</name>
    <dbReference type="NCBI Taxonomy" id="1803190"/>
    <lineage>
        <taxon>Bacteria</taxon>
        <taxon>Bacillati</taxon>
        <taxon>Bacillota</taxon>
        <taxon>Bacilli</taxon>
        <taxon>Bacillales</taxon>
        <taxon>Paenibacillaceae</taxon>
        <taxon>Paenibacillus</taxon>
    </lineage>
</organism>
<evidence type="ECO:0000313" key="3">
    <source>
        <dbReference type="EMBL" id="PZD96027.1"/>
    </source>
</evidence>
<feature type="domain" description="DUF1835" evidence="1">
    <location>
        <begin position="47"/>
        <end position="166"/>
    </location>
</feature>
<dbReference type="Pfam" id="PF08874">
    <property type="entry name" value="DUF1835"/>
    <property type="match status" value="1"/>
</dbReference>
<sequence>MKQIRLLKEQKEPPEDAVNTLIDLYDNLIELQEKKTFWDPKPDCTHVHIVVGDSFAGSTKLALKQLGWSAAHKVITMRENYAIGPLGRLDSPEGRRTRNDWFQDNMAEAFWTFISSEEEYNELVSKLEQIPEQAEVIVWTSRSVREQTGMRHSLYLLRNKRSVIRVCDAPAITEELFNRPNAFMEYRRSGEIPPDRLREALERISGCRQLSADEITRFAEEWLEISEQGGLLRIWTDEAVHAVPADYYDSYLLEKLDYLRPASDHRFLKASRLIGEAMAYCEQDIGDSYFEFRLREMIYGGILEIKGVPAAMRFYSVRRKERLGEGG</sequence>
<feature type="domain" description="DUF3658" evidence="2">
    <location>
        <begin position="208"/>
        <end position="315"/>
    </location>
</feature>
<dbReference type="Proteomes" id="UP000249522">
    <property type="component" value="Unassembled WGS sequence"/>
</dbReference>
<comment type="caution">
    <text evidence="3">The sequence shown here is derived from an EMBL/GenBank/DDBJ whole genome shotgun (WGS) entry which is preliminary data.</text>
</comment>
<evidence type="ECO:0000259" key="1">
    <source>
        <dbReference type="Pfam" id="PF08874"/>
    </source>
</evidence>
<gene>
    <name evidence="3" type="ORF">DNH61_10715</name>
</gene>
<proteinExistence type="predicted"/>
<keyword evidence="4" id="KW-1185">Reference proteome</keyword>
<evidence type="ECO:0000259" key="2">
    <source>
        <dbReference type="Pfam" id="PF12395"/>
    </source>
</evidence>
<evidence type="ECO:0000313" key="4">
    <source>
        <dbReference type="Proteomes" id="UP000249522"/>
    </source>
</evidence>